<feature type="transmembrane region" description="Helical" evidence="5">
    <location>
        <begin position="106"/>
        <end position="126"/>
    </location>
</feature>
<dbReference type="Gene3D" id="1.50.10.150">
    <property type="entry name" value="Voltage-dependent anion channel"/>
    <property type="match status" value="1"/>
</dbReference>
<keyword evidence="2 5" id="KW-0812">Transmembrane</keyword>
<dbReference type="RefSeq" id="WP_147785036.1">
    <property type="nucleotide sequence ID" value="NZ_VRMG01000015.1"/>
</dbReference>
<dbReference type="AlphaFoldDB" id="A0A5C8ULU2"/>
<comment type="caution">
    <text evidence="6">The sequence shown here is derived from an EMBL/GenBank/DDBJ whole genome shotgun (WGS) entry which is preliminary data.</text>
</comment>
<dbReference type="PANTHER" id="PTHR37955">
    <property type="entry name" value="TELLURITE RESISTANCE PROTEIN TEHA"/>
    <property type="match status" value="1"/>
</dbReference>
<feature type="transmembrane region" description="Helical" evidence="5">
    <location>
        <begin position="223"/>
        <end position="243"/>
    </location>
</feature>
<dbReference type="Pfam" id="PF03595">
    <property type="entry name" value="SLAC1"/>
    <property type="match status" value="1"/>
</dbReference>
<feature type="transmembrane region" description="Helical" evidence="5">
    <location>
        <begin position="81"/>
        <end position="100"/>
    </location>
</feature>
<evidence type="ECO:0000256" key="5">
    <source>
        <dbReference type="SAM" id="Phobius"/>
    </source>
</evidence>
<evidence type="ECO:0000313" key="6">
    <source>
        <dbReference type="EMBL" id="TXN28322.1"/>
    </source>
</evidence>
<evidence type="ECO:0000256" key="3">
    <source>
        <dbReference type="ARBA" id="ARBA00022989"/>
    </source>
</evidence>
<organism evidence="6 7">
    <name type="scientific">Lacisediminihabitans profunda</name>
    <dbReference type="NCBI Taxonomy" id="2594790"/>
    <lineage>
        <taxon>Bacteria</taxon>
        <taxon>Bacillati</taxon>
        <taxon>Actinomycetota</taxon>
        <taxon>Actinomycetes</taxon>
        <taxon>Micrococcales</taxon>
        <taxon>Microbacteriaceae</taxon>
        <taxon>Lacisediminihabitans</taxon>
    </lineage>
</organism>
<dbReference type="GO" id="GO:0005886">
    <property type="term" value="C:plasma membrane"/>
    <property type="evidence" value="ECO:0007669"/>
    <property type="project" value="TreeGrafter"/>
</dbReference>
<keyword evidence="3 5" id="KW-1133">Transmembrane helix</keyword>
<proteinExistence type="predicted"/>
<feature type="transmembrane region" description="Helical" evidence="5">
    <location>
        <begin position="12"/>
        <end position="30"/>
    </location>
</feature>
<feature type="transmembrane region" description="Helical" evidence="5">
    <location>
        <begin position="42"/>
        <end position="60"/>
    </location>
</feature>
<keyword evidence="7" id="KW-1185">Reference proteome</keyword>
<comment type="subcellular location">
    <subcellularLocation>
        <location evidence="1">Membrane</location>
        <topology evidence="1">Multi-pass membrane protein</topology>
    </subcellularLocation>
</comment>
<evidence type="ECO:0000256" key="4">
    <source>
        <dbReference type="ARBA" id="ARBA00023136"/>
    </source>
</evidence>
<feature type="transmembrane region" description="Helical" evidence="5">
    <location>
        <begin position="255"/>
        <end position="275"/>
    </location>
</feature>
<dbReference type="InterPro" id="IPR004695">
    <property type="entry name" value="SLAC1/Mae1/Ssu1/TehA"/>
</dbReference>
<gene>
    <name evidence="6" type="ORF">FVP33_17785</name>
</gene>
<feature type="transmembrane region" description="Helical" evidence="5">
    <location>
        <begin position="162"/>
        <end position="184"/>
    </location>
</feature>
<dbReference type="Proteomes" id="UP000321379">
    <property type="component" value="Unassembled WGS sequence"/>
</dbReference>
<feature type="transmembrane region" description="Helical" evidence="5">
    <location>
        <begin position="196"/>
        <end position="217"/>
    </location>
</feature>
<feature type="transmembrane region" description="Helical" evidence="5">
    <location>
        <begin position="281"/>
        <end position="308"/>
    </location>
</feature>
<feature type="transmembrane region" description="Helical" evidence="5">
    <location>
        <begin position="138"/>
        <end position="156"/>
    </location>
</feature>
<dbReference type="InterPro" id="IPR038665">
    <property type="entry name" value="Voltage-dep_anion_channel_sf"/>
</dbReference>
<dbReference type="InterPro" id="IPR052951">
    <property type="entry name" value="Tellurite_res_ion_channel"/>
</dbReference>
<evidence type="ECO:0000313" key="7">
    <source>
        <dbReference type="Proteomes" id="UP000321379"/>
    </source>
</evidence>
<evidence type="ECO:0000256" key="2">
    <source>
        <dbReference type="ARBA" id="ARBA00022692"/>
    </source>
</evidence>
<protein>
    <recommendedName>
        <fullName evidence="8">TDT family transporter</fullName>
    </recommendedName>
</protein>
<dbReference type="EMBL" id="VRMG01000015">
    <property type="protein sequence ID" value="TXN28322.1"/>
    <property type="molecule type" value="Genomic_DNA"/>
</dbReference>
<reference evidence="6 7" key="1">
    <citation type="submission" date="2019-08" db="EMBL/GenBank/DDBJ databases">
        <title>Bacterial whole genome sequence for Glaciihabitans sp. CHu50b-6-2.</title>
        <authorList>
            <person name="Jin L."/>
        </authorList>
    </citation>
    <scope>NUCLEOTIDE SEQUENCE [LARGE SCALE GENOMIC DNA]</scope>
    <source>
        <strain evidence="6 7">CHu50b-6-2</strain>
    </source>
</reference>
<sequence length="338" mass="35100">MTTTGTRIPLNTLAIPFGLSGLAAVWTGASADLEWPGGIADALWVLAAIAWVWMIVAHAVRGARSADSLVGQLRHPAQGPIAALVPTVGMLLGATLYRLIPVAGVVLVVASIVVAALFAGWLLAFWTSGSLQADAMHGGYFLPTVAAGLVGAATAADVGLTALAVGAFAVGILFWVAIFAALIARLATRPALPAPLTPTLAIIVAPPAVAGTAWFAIDGHAGTVEYALAALTVVMVVMQLFLIPRYRTLRFSLGFWSFTFPFAAVSGYAIEWLHLVRPFGWQAPVIAILAGITVLIGAIGINSIRLYFARSRQGHARLATANAGAKREPIPALSTQSN</sequence>
<evidence type="ECO:0008006" key="8">
    <source>
        <dbReference type="Google" id="ProtNLM"/>
    </source>
</evidence>
<dbReference type="PANTHER" id="PTHR37955:SF1">
    <property type="entry name" value="DEP DOMAIN-CONTAINING PROTEIN"/>
    <property type="match status" value="1"/>
</dbReference>
<keyword evidence="4 5" id="KW-0472">Membrane</keyword>
<accession>A0A5C8ULU2</accession>
<dbReference type="GO" id="GO:0046583">
    <property type="term" value="F:monoatomic cation efflux transmembrane transporter activity"/>
    <property type="evidence" value="ECO:0007669"/>
    <property type="project" value="TreeGrafter"/>
</dbReference>
<name>A0A5C8ULU2_9MICO</name>
<evidence type="ECO:0000256" key="1">
    <source>
        <dbReference type="ARBA" id="ARBA00004141"/>
    </source>
</evidence>